<protein>
    <recommendedName>
        <fullName evidence="4">Septum formation-related domain-containing protein</fullName>
    </recommendedName>
</protein>
<feature type="chain" id="PRO_5045965592" description="Septum formation-related domain-containing protein" evidence="1">
    <location>
        <begin position="37"/>
        <end position="240"/>
    </location>
</feature>
<organism evidence="2 3">
    <name type="scientific">Streptomyces yanii</name>
    <dbReference type="NCBI Taxonomy" id="78510"/>
    <lineage>
        <taxon>Bacteria</taxon>
        <taxon>Bacillati</taxon>
        <taxon>Actinomycetota</taxon>
        <taxon>Actinomycetes</taxon>
        <taxon>Kitasatosporales</taxon>
        <taxon>Streptomycetaceae</taxon>
        <taxon>Streptomyces</taxon>
    </lineage>
</organism>
<keyword evidence="3" id="KW-1185">Reference proteome</keyword>
<evidence type="ECO:0000313" key="3">
    <source>
        <dbReference type="Proteomes" id="UP001589710"/>
    </source>
</evidence>
<keyword evidence="1" id="KW-0732">Signal</keyword>
<evidence type="ECO:0000256" key="1">
    <source>
        <dbReference type="SAM" id="SignalP"/>
    </source>
</evidence>
<dbReference type="PROSITE" id="PS51257">
    <property type="entry name" value="PROKAR_LIPOPROTEIN"/>
    <property type="match status" value="1"/>
</dbReference>
<gene>
    <name evidence="2" type="ORF">ACFFTL_15980</name>
</gene>
<proteinExistence type="predicted"/>
<name>A0ABV5R7L1_9ACTN</name>
<dbReference type="Proteomes" id="UP001589710">
    <property type="component" value="Unassembled WGS sequence"/>
</dbReference>
<evidence type="ECO:0008006" key="4">
    <source>
        <dbReference type="Google" id="ProtNLM"/>
    </source>
</evidence>
<dbReference type="RefSeq" id="WP_345517548.1">
    <property type="nucleotide sequence ID" value="NZ_BAAAXD010000045.1"/>
</dbReference>
<comment type="caution">
    <text evidence="2">The sequence shown here is derived from an EMBL/GenBank/DDBJ whole genome shotgun (WGS) entry which is preliminary data.</text>
</comment>
<dbReference type="EMBL" id="JBHMCG010000072">
    <property type="protein sequence ID" value="MFB9573767.1"/>
    <property type="molecule type" value="Genomic_DNA"/>
</dbReference>
<reference evidence="2 3" key="1">
    <citation type="submission" date="2024-09" db="EMBL/GenBank/DDBJ databases">
        <authorList>
            <person name="Sun Q."/>
            <person name="Mori K."/>
        </authorList>
    </citation>
    <scope>NUCLEOTIDE SEQUENCE [LARGE SCALE GENOMIC DNA]</scope>
    <source>
        <strain evidence="2 3">JCM 3331</strain>
    </source>
</reference>
<feature type="signal peptide" evidence="1">
    <location>
        <begin position="1"/>
        <end position="36"/>
    </location>
</feature>
<sequence length="240" mass="24699">MRAKGGGRPTTSNTRTAAAIAAAVASLALITSCGQASGYRASDNASSTSSPTPSVNPSYGAKFLAINECAAPEPGRTDVYREVPCDDPEAVARVTNRMNTGHAEPLSGTSCLDYTDFAIDVPVSLAVLEGTQATGEGYACMRNLKPPHPGEPGGGGGPRIEVGDCVSGGSKDGDVITEAACRTKGKKDGATHKIIEIVEGGFVGGFNDPCDYKADAVFTENPIFDSDPARNDRVLCGKKL</sequence>
<evidence type="ECO:0000313" key="2">
    <source>
        <dbReference type="EMBL" id="MFB9573767.1"/>
    </source>
</evidence>
<accession>A0ABV5R7L1</accession>